<feature type="transmembrane region" description="Helical" evidence="2">
    <location>
        <begin position="34"/>
        <end position="61"/>
    </location>
</feature>
<reference evidence="3" key="1">
    <citation type="submission" date="2016-01" db="EMBL/GenBank/DDBJ databases">
        <title>Reference transcriptome for the parasite Schistocephalus solidus: insights into the molecular evolution of parasitism.</title>
        <authorList>
            <person name="Hebert F.O."/>
            <person name="Grambauer S."/>
            <person name="Barber I."/>
            <person name="Landry C.R."/>
            <person name="Aubin-Horth N."/>
        </authorList>
    </citation>
    <scope>NUCLEOTIDE SEQUENCE</scope>
</reference>
<keyword evidence="2" id="KW-0812">Transmembrane</keyword>
<feature type="region of interest" description="Disordered" evidence="1">
    <location>
        <begin position="442"/>
        <end position="536"/>
    </location>
</feature>
<evidence type="ECO:0000256" key="1">
    <source>
        <dbReference type="SAM" id="MobiDB-lite"/>
    </source>
</evidence>
<name>A0A0X3Q0T6_SCHSO</name>
<feature type="transmembrane region" description="Helical" evidence="2">
    <location>
        <begin position="193"/>
        <end position="217"/>
    </location>
</feature>
<feature type="region of interest" description="Disordered" evidence="1">
    <location>
        <begin position="403"/>
        <end position="426"/>
    </location>
</feature>
<proteinExistence type="predicted"/>
<feature type="transmembrane region" description="Helical" evidence="2">
    <location>
        <begin position="102"/>
        <end position="122"/>
    </location>
</feature>
<feature type="transmembrane region" description="Helical" evidence="2">
    <location>
        <begin position="316"/>
        <end position="338"/>
    </location>
</feature>
<protein>
    <submittedName>
        <fullName evidence="3">Uncharacterized protein</fullName>
    </submittedName>
</protein>
<sequence length="536" mass="60909">MENHTNITLDNELVLGLTYMQEIVTTDCRRGTTLILAGFLVVGILLIIPAIMQTAAAYLWVGQCYRQLLLDNRSSRGEASLSQNSVPTSMRKRGVTEMTRTLFLYRLMACTASLLVLVFSTLPQLVLVVAKTPEDKSIDRLWGWCHSLVYFDHATRCFATYLIVVPFAIFFWDFFFSEVVPMRHLVVKQIFRMIVISTIPIALFSIVAAIPLLIYRYDKGFDGEDAVCYPLPEGTSYFLAFDFAVTRVLPAVIIVSVGLAFLLWLPRRDYGVLYEPMTFLLLLVPVVLMESTIYIFYRLGKIHLLINKHFANILHISYAIYNMSFSSTFVLATLRAVVSEIREERQRRAQLLLGETSKTEDRQKKRRNNVIEGLQRQFSVAFRWRSECAEDELHLEDHIKSRKPSVEMSKAETGLPDTGEVEDGKPLDDVTLHYSILRRSATIKSAQGGPQTSPVLQSSGAKQARRNQSRPVTNSNPLAVFEQPSHSPRSNRSRQRPTPHDTARLQSREIVDRMGNIQRQGTSADQYLLPSSPIKH</sequence>
<keyword evidence="2" id="KW-0472">Membrane</keyword>
<feature type="compositionally biased region" description="Polar residues" evidence="1">
    <location>
        <begin position="442"/>
        <end position="461"/>
    </location>
</feature>
<feature type="transmembrane region" description="Helical" evidence="2">
    <location>
        <begin position="237"/>
        <end position="265"/>
    </location>
</feature>
<accession>A0A0X3Q0T6</accession>
<keyword evidence="2" id="KW-1133">Transmembrane helix</keyword>
<dbReference type="AlphaFoldDB" id="A0A0X3Q0T6"/>
<evidence type="ECO:0000256" key="2">
    <source>
        <dbReference type="SAM" id="Phobius"/>
    </source>
</evidence>
<dbReference type="EMBL" id="GEEE01005676">
    <property type="protein sequence ID" value="JAP57549.1"/>
    <property type="molecule type" value="Transcribed_RNA"/>
</dbReference>
<feature type="transmembrane region" description="Helical" evidence="2">
    <location>
        <begin position="158"/>
        <end position="181"/>
    </location>
</feature>
<gene>
    <name evidence="3" type="ORF">TR138075</name>
</gene>
<organism evidence="3">
    <name type="scientific">Schistocephalus solidus</name>
    <name type="common">Tapeworm</name>
    <dbReference type="NCBI Taxonomy" id="70667"/>
    <lineage>
        <taxon>Eukaryota</taxon>
        <taxon>Metazoa</taxon>
        <taxon>Spiralia</taxon>
        <taxon>Lophotrochozoa</taxon>
        <taxon>Platyhelminthes</taxon>
        <taxon>Cestoda</taxon>
        <taxon>Eucestoda</taxon>
        <taxon>Diphyllobothriidea</taxon>
        <taxon>Diphyllobothriidae</taxon>
        <taxon>Schistocephalus</taxon>
    </lineage>
</organism>
<feature type="transmembrane region" description="Helical" evidence="2">
    <location>
        <begin position="277"/>
        <end position="296"/>
    </location>
</feature>
<feature type="compositionally biased region" description="Basic and acidic residues" evidence="1">
    <location>
        <begin position="498"/>
        <end position="512"/>
    </location>
</feature>
<evidence type="ECO:0000313" key="3">
    <source>
        <dbReference type="EMBL" id="JAP57549.1"/>
    </source>
</evidence>